<dbReference type="AlphaFoldDB" id="A0A645AZP7"/>
<accession>A0A645AZP7</accession>
<proteinExistence type="predicted"/>
<comment type="caution">
    <text evidence="1">The sequence shown here is derived from an EMBL/GenBank/DDBJ whole genome shotgun (WGS) entry which is preliminary data.</text>
</comment>
<gene>
    <name evidence="1" type="ORF">SDC9_105451</name>
</gene>
<dbReference type="EMBL" id="VSSQ01016866">
    <property type="protein sequence ID" value="MPM58619.1"/>
    <property type="molecule type" value="Genomic_DNA"/>
</dbReference>
<organism evidence="1">
    <name type="scientific">bioreactor metagenome</name>
    <dbReference type="NCBI Taxonomy" id="1076179"/>
    <lineage>
        <taxon>unclassified sequences</taxon>
        <taxon>metagenomes</taxon>
        <taxon>ecological metagenomes</taxon>
    </lineage>
</organism>
<protein>
    <submittedName>
        <fullName evidence="1">Uncharacterized protein</fullName>
    </submittedName>
</protein>
<evidence type="ECO:0000313" key="1">
    <source>
        <dbReference type="EMBL" id="MPM58619.1"/>
    </source>
</evidence>
<sequence>MIDEVFRLKLSRLRLAAEAEGDTRVHHSLTLHHVGKVFRRNGGVRKHVQIRQPPNGGAGFLAPVGRLLAQSAYILTLFEVQGVFLPVPPDGHVHIFGGVLGGAGAKAVQPQRVFIVVAGVVVVFSACVQLAEYQLPVPAALLLVPVHRAAPALVLHLDGAVPIRCDGNETAVALPGLVDGVG</sequence>
<reference evidence="1" key="1">
    <citation type="submission" date="2019-08" db="EMBL/GenBank/DDBJ databases">
        <authorList>
            <person name="Kucharzyk K."/>
            <person name="Murdoch R.W."/>
            <person name="Higgins S."/>
            <person name="Loffler F."/>
        </authorList>
    </citation>
    <scope>NUCLEOTIDE SEQUENCE</scope>
</reference>
<name>A0A645AZP7_9ZZZZ</name>